<dbReference type="GO" id="GO:0016301">
    <property type="term" value="F:kinase activity"/>
    <property type="evidence" value="ECO:0007669"/>
    <property type="project" value="UniProtKB-KW"/>
</dbReference>
<reference evidence="8 9" key="1">
    <citation type="submission" date="2024-09" db="EMBL/GenBank/DDBJ databases">
        <authorList>
            <person name="Sun Q."/>
            <person name="Mori K."/>
        </authorList>
    </citation>
    <scope>NUCLEOTIDE SEQUENCE [LARGE SCALE GENOMIC DNA]</scope>
    <source>
        <strain evidence="8 9">TBRC 3947</strain>
    </source>
</reference>
<dbReference type="CDD" id="cd07804">
    <property type="entry name" value="ASKHA_NBD_FGGY_RrXK-like"/>
    <property type="match status" value="1"/>
</dbReference>
<gene>
    <name evidence="8" type="ORF">ACFFIA_29555</name>
</gene>
<dbReference type="Proteomes" id="UP001589867">
    <property type="component" value="Unassembled WGS sequence"/>
</dbReference>
<dbReference type="InterPro" id="IPR018485">
    <property type="entry name" value="FGGY_C"/>
</dbReference>
<evidence type="ECO:0000259" key="7">
    <source>
        <dbReference type="Pfam" id="PF02782"/>
    </source>
</evidence>
<dbReference type="InterPro" id="IPR000577">
    <property type="entry name" value="Carb_kinase_FGGY"/>
</dbReference>
<feature type="domain" description="Carbohydrate kinase FGGY C-terminal" evidence="7">
    <location>
        <begin position="258"/>
        <end position="440"/>
    </location>
</feature>
<dbReference type="Gene3D" id="3.30.420.40">
    <property type="match status" value="2"/>
</dbReference>
<evidence type="ECO:0000313" key="9">
    <source>
        <dbReference type="Proteomes" id="UP001589867"/>
    </source>
</evidence>
<keyword evidence="2" id="KW-0119">Carbohydrate metabolism</keyword>
<evidence type="ECO:0000256" key="1">
    <source>
        <dbReference type="ARBA" id="ARBA00009156"/>
    </source>
</evidence>
<dbReference type="InterPro" id="IPR018484">
    <property type="entry name" value="FGGY_N"/>
</dbReference>
<dbReference type="PANTHER" id="PTHR43095:SF5">
    <property type="entry name" value="XYLULOSE KINASE"/>
    <property type="match status" value="1"/>
</dbReference>
<comment type="similarity">
    <text evidence="1 5">Belongs to the FGGY kinase family.</text>
</comment>
<keyword evidence="3 5" id="KW-0808">Transferase</keyword>
<dbReference type="EC" id="2.7.1.-" evidence="8"/>
<evidence type="ECO:0000256" key="3">
    <source>
        <dbReference type="ARBA" id="ARBA00022679"/>
    </source>
</evidence>
<dbReference type="RefSeq" id="WP_377256861.1">
    <property type="nucleotide sequence ID" value="NZ_JBHLUH010000061.1"/>
</dbReference>
<dbReference type="InterPro" id="IPR050406">
    <property type="entry name" value="FGGY_Carb_Kinase"/>
</dbReference>
<evidence type="ECO:0000256" key="2">
    <source>
        <dbReference type="ARBA" id="ARBA00022629"/>
    </source>
</evidence>
<protein>
    <submittedName>
        <fullName evidence="8">FGGY-family carbohydrate kinase</fullName>
        <ecNumber evidence="8">2.7.1.-</ecNumber>
    </submittedName>
</protein>
<accession>A0ABV6MAS1</accession>
<dbReference type="Pfam" id="PF00370">
    <property type="entry name" value="FGGY_N"/>
    <property type="match status" value="1"/>
</dbReference>
<dbReference type="InterPro" id="IPR018483">
    <property type="entry name" value="Carb_kinase_FGGY_CS"/>
</dbReference>
<proteinExistence type="inferred from homology"/>
<keyword evidence="4 5" id="KW-0418">Kinase</keyword>
<dbReference type="EMBL" id="JBHLUH010000061">
    <property type="protein sequence ID" value="MFC0531802.1"/>
    <property type="molecule type" value="Genomic_DNA"/>
</dbReference>
<dbReference type="PANTHER" id="PTHR43095">
    <property type="entry name" value="SUGAR KINASE"/>
    <property type="match status" value="1"/>
</dbReference>
<organism evidence="8 9">
    <name type="scientific">Phytohabitans kaempferiae</name>
    <dbReference type="NCBI Taxonomy" id="1620943"/>
    <lineage>
        <taxon>Bacteria</taxon>
        <taxon>Bacillati</taxon>
        <taxon>Actinomycetota</taxon>
        <taxon>Actinomycetes</taxon>
        <taxon>Micromonosporales</taxon>
        <taxon>Micromonosporaceae</taxon>
    </lineage>
</organism>
<evidence type="ECO:0000256" key="4">
    <source>
        <dbReference type="ARBA" id="ARBA00022777"/>
    </source>
</evidence>
<evidence type="ECO:0000256" key="5">
    <source>
        <dbReference type="RuleBase" id="RU003733"/>
    </source>
</evidence>
<evidence type="ECO:0000313" key="8">
    <source>
        <dbReference type="EMBL" id="MFC0531802.1"/>
    </source>
</evidence>
<dbReference type="InterPro" id="IPR043129">
    <property type="entry name" value="ATPase_NBD"/>
</dbReference>
<dbReference type="Pfam" id="PF02782">
    <property type="entry name" value="FGGY_C"/>
    <property type="match status" value="1"/>
</dbReference>
<feature type="domain" description="Carbohydrate kinase FGGY N-terminal" evidence="6">
    <location>
        <begin position="6"/>
        <end position="245"/>
    </location>
</feature>
<comment type="caution">
    <text evidence="8">The sequence shown here is derived from an EMBL/GenBank/DDBJ whole genome shotgun (WGS) entry which is preliminary data.</text>
</comment>
<name>A0ABV6MAS1_9ACTN</name>
<evidence type="ECO:0000259" key="6">
    <source>
        <dbReference type="Pfam" id="PF00370"/>
    </source>
</evidence>
<dbReference type="PROSITE" id="PS00445">
    <property type="entry name" value="FGGY_KINASES_2"/>
    <property type="match status" value="1"/>
</dbReference>
<dbReference type="PIRSF" id="PIRSF000538">
    <property type="entry name" value="GlpK"/>
    <property type="match status" value="1"/>
</dbReference>
<keyword evidence="9" id="KW-1185">Reference proteome</keyword>
<keyword evidence="2" id="KW-0859">Xylose metabolism</keyword>
<dbReference type="SUPFAM" id="SSF53067">
    <property type="entry name" value="Actin-like ATPase domain"/>
    <property type="match status" value="2"/>
</dbReference>
<sequence length="489" mass="52822">MAAELLLGVDVGTASSKGVLTDPAGRLLATATRPHGVSRPRPGWVEHDPEAVWWDEFVSIARELTAAAPGRVAAVAVSGIGPCVLPTTADDRPLRDAILYGVDTRATEEIAELTERLGRDAIVRRGGNQLTSQAIGPKLRWLQRHEPEVWARTRRFHMASSLLVRRLTGEYVLDHHSASQSDPLYDLTAQAWLPELAGDLFPGLELPRLLWPSEVAGTVTAAAAEATGLAEGTPVTAGTIDAWAEAVSVGATRPGDLMLMYGTTMFLTQVVERPLFHPALWSTNGVFAGTYCAAGGMATSGAVVEWLRTLTGGADYDALTAEARATPPGSDGLVLLPYFAGERTPLFDERARGVLAGLTLHHHRGHLYRAVLEATGYAVRHHLDLMASSFPPPRRVVAVGGGARPLWTQIVTDITGHAQHLPRETIGAAYGDAYLAGLAAGLTDRDRDWVEWADPVRPDSARHTSYQRFYELYRDLYPATREIVHKLAA</sequence>